<evidence type="ECO:0000259" key="5">
    <source>
        <dbReference type="PROSITE" id="PS50893"/>
    </source>
</evidence>
<sequence>MLVEIKAIKKSVGGRVLVEIDNWRIEDGDRIGIVGANGSGKTTLLNLLSNKEVPDSGFIRSFSPIGYLEQLPDAVAGATVSGGEETKRKLQKAFEFGSGILLADEPTSHLDKDNRLYLEKAIKQFNGAVLVVSHDRTFLNQVCTKIVELERGKTYFYEGNYDDYLNQKELKQYTEQAEYHQYEKEKKRLKQVARETETRASKIRKAPKRMGNSEARLHKMGDQKAKKKLGQLAKNAEKRLDQLDVKQAPTELANIKIKLAKGKTLHAPILLSATKLTKKIDERILLNQIDFSLVNHSKTALIGGNGVGKTTLLKLIIENSPEIQKVKNLSIGYFSQKLELLEEESTILENVMKESVHDETFVRMLLARLLFRKQDVYKKVHLLSGGEKNKVSLAKLLVSDANLLLLDEPTNYLDIPSLKAVEEALMAYEGTLLFVSHDETFNQKIATHYWEIKQQKLTMREAEKNKETSDKKIPVKQSADEKLVLETQLTAIIGKLSNPNPKEDRQKLENEYQILLKKLKE</sequence>
<dbReference type="InterPro" id="IPR017871">
    <property type="entry name" value="ABC_transporter-like_CS"/>
</dbReference>
<feature type="coiled-coil region" evidence="4">
    <location>
        <begin position="179"/>
        <end position="246"/>
    </location>
</feature>
<dbReference type="Pfam" id="PF12848">
    <property type="entry name" value="ABC_tran_Xtn"/>
    <property type="match status" value="1"/>
</dbReference>
<dbReference type="InterPro" id="IPR050611">
    <property type="entry name" value="ABCF"/>
</dbReference>
<organism evidence="6 7">
    <name type="scientific">Carnobacterium divergens DSM 20623</name>
    <dbReference type="NCBI Taxonomy" id="1449336"/>
    <lineage>
        <taxon>Bacteria</taxon>
        <taxon>Bacillati</taxon>
        <taxon>Bacillota</taxon>
        <taxon>Bacilli</taxon>
        <taxon>Lactobacillales</taxon>
        <taxon>Carnobacteriaceae</taxon>
        <taxon>Carnobacterium</taxon>
    </lineage>
</organism>
<dbReference type="NCBIfam" id="NF000355">
    <property type="entry name" value="ribo_prot_ABC_F"/>
    <property type="match status" value="1"/>
</dbReference>
<dbReference type="Pfam" id="PF00005">
    <property type="entry name" value="ABC_tran"/>
    <property type="match status" value="2"/>
</dbReference>
<feature type="domain" description="ABC transporter" evidence="5">
    <location>
        <begin position="271"/>
        <end position="479"/>
    </location>
</feature>
<dbReference type="Gene3D" id="3.40.50.300">
    <property type="entry name" value="P-loop containing nucleotide triphosphate hydrolases"/>
    <property type="match status" value="3"/>
</dbReference>
<dbReference type="InterPro" id="IPR003593">
    <property type="entry name" value="AAA+_ATPase"/>
</dbReference>
<evidence type="ECO:0000256" key="4">
    <source>
        <dbReference type="SAM" id="Coils"/>
    </source>
</evidence>
<keyword evidence="4" id="KW-0175">Coiled coil</keyword>
<feature type="domain" description="ABC transporter" evidence="5">
    <location>
        <begin position="3"/>
        <end position="176"/>
    </location>
</feature>
<keyword evidence="1" id="KW-0677">Repeat</keyword>
<evidence type="ECO:0000256" key="1">
    <source>
        <dbReference type="ARBA" id="ARBA00022737"/>
    </source>
</evidence>
<comment type="caution">
    <text evidence="6">The sequence shown here is derived from an EMBL/GenBank/DDBJ whole genome shotgun (WGS) entry which is preliminary data.</text>
</comment>
<reference evidence="6 7" key="1">
    <citation type="journal article" date="2015" name="Genome Announc.">
        <title>Expanding the biotechnology potential of lactobacilli through comparative genomics of 213 strains and associated genera.</title>
        <authorList>
            <person name="Sun Z."/>
            <person name="Harris H.M."/>
            <person name="McCann A."/>
            <person name="Guo C."/>
            <person name="Argimon S."/>
            <person name="Zhang W."/>
            <person name="Yang X."/>
            <person name="Jeffery I.B."/>
            <person name="Cooney J.C."/>
            <person name="Kagawa T.F."/>
            <person name="Liu W."/>
            <person name="Song Y."/>
            <person name="Salvetti E."/>
            <person name="Wrobel A."/>
            <person name="Rasinkangas P."/>
            <person name="Parkhill J."/>
            <person name="Rea M.C."/>
            <person name="O'Sullivan O."/>
            <person name="Ritari J."/>
            <person name="Douillard F.P."/>
            <person name="Paul Ross R."/>
            <person name="Yang R."/>
            <person name="Briner A.E."/>
            <person name="Felis G.E."/>
            <person name="de Vos W.M."/>
            <person name="Barrangou R."/>
            <person name="Klaenhammer T.R."/>
            <person name="Caufield P.W."/>
            <person name="Cui Y."/>
            <person name="Zhang H."/>
            <person name="O'Toole P.W."/>
        </authorList>
    </citation>
    <scope>NUCLEOTIDE SEQUENCE [LARGE SCALE GENOMIC DNA]</scope>
    <source>
        <strain evidence="6 7">DSM 20623</strain>
    </source>
</reference>
<dbReference type="EMBL" id="JQBS01000017">
    <property type="protein sequence ID" value="KRN57077.1"/>
    <property type="molecule type" value="Genomic_DNA"/>
</dbReference>
<evidence type="ECO:0000256" key="2">
    <source>
        <dbReference type="ARBA" id="ARBA00022741"/>
    </source>
</evidence>
<dbReference type="PROSITE" id="PS50893">
    <property type="entry name" value="ABC_TRANSPORTER_2"/>
    <property type="match status" value="2"/>
</dbReference>
<dbReference type="PATRIC" id="fig|1449336.4.peg.744"/>
<dbReference type="InterPro" id="IPR032781">
    <property type="entry name" value="ABC_tran_Xtn"/>
</dbReference>
<dbReference type="RefSeq" id="WP_034571752.1">
    <property type="nucleotide sequence ID" value="NZ_JQBS01000017.1"/>
</dbReference>
<dbReference type="PANTHER" id="PTHR19211:SF100">
    <property type="entry name" value="RIBOSOME PROTECTION PROTEIN VMLR"/>
    <property type="match status" value="1"/>
</dbReference>
<protein>
    <submittedName>
        <fullName evidence="6">Abc transporter atp-binding protein</fullName>
    </submittedName>
</protein>
<dbReference type="PANTHER" id="PTHR19211">
    <property type="entry name" value="ATP-BINDING TRANSPORT PROTEIN-RELATED"/>
    <property type="match status" value="1"/>
</dbReference>
<dbReference type="SUPFAM" id="SSF52540">
    <property type="entry name" value="P-loop containing nucleoside triphosphate hydrolases"/>
    <property type="match status" value="2"/>
</dbReference>
<keyword evidence="2" id="KW-0547">Nucleotide-binding</keyword>
<dbReference type="GO" id="GO:0016887">
    <property type="term" value="F:ATP hydrolysis activity"/>
    <property type="evidence" value="ECO:0007669"/>
    <property type="project" value="InterPro"/>
</dbReference>
<accession>A0A0R2I3X8</accession>
<dbReference type="Proteomes" id="UP000051658">
    <property type="component" value="Unassembled WGS sequence"/>
</dbReference>
<evidence type="ECO:0000256" key="3">
    <source>
        <dbReference type="ARBA" id="ARBA00022840"/>
    </source>
</evidence>
<keyword evidence="3 6" id="KW-0067">ATP-binding</keyword>
<dbReference type="GeneID" id="89588018"/>
<dbReference type="GO" id="GO:0005524">
    <property type="term" value="F:ATP binding"/>
    <property type="evidence" value="ECO:0007669"/>
    <property type="project" value="UniProtKB-KW"/>
</dbReference>
<evidence type="ECO:0000313" key="7">
    <source>
        <dbReference type="Proteomes" id="UP000051658"/>
    </source>
</evidence>
<dbReference type="InterPro" id="IPR027417">
    <property type="entry name" value="P-loop_NTPase"/>
</dbReference>
<dbReference type="PROSITE" id="PS00211">
    <property type="entry name" value="ABC_TRANSPORTER_1"/>
    <property type="match status" value="1"/>
</dbReference>
<dbReference type="InterPro" id="IPR003439">
    <property type="entry name" value="ABC_transporter-like_ATP-bd"/>
</dbReference>
<dbReference type="eggNOG" id="COG0488">
    <property type="taxonomic scope" value="Bacteria"/>
</dbReference>
<evidence type="ECO:0000313" key="6">
    <source>
        <dbReference type="EMBL" id="KRN57077.1"/>
    </source>
</evidence>
<dbReference type="CDD" id="cd03221">
    <property type="entry name" value="ABCF_EF-3"/>
    <property type="match status" value="2"/>
</dbReference>
<dbReference type="SMART" id="SM00382">
    <property type="entry name" value="AAA"/>
    <property type="match status" value="2"/>
</dbReference>
<name>A0A0R2I3X8_CARDV</name>
<proteinExistence type="predicted"/>
<gene>
    <name evidence="6" type="ORF">IV74_GL000728</name>
</gene>
<dbReference type="AlphaFoldDB" id="A0A0R2I3X8"/>
<keyword evidence="7" id="KW-1185">Reference proteome</keyword>